<feature type="transmembrane region" description="Helical" evidence="5">
    <location>
        <begin position="107"/>
        <end position="128"/>
    </location>
</feature>
<dbReference type="SUPFAM" id="SSF161084">
    <property type="entry name" value="MAPEG domain-like"/>
    <property type="match status" value="1"/>
</dbReference>
<dbReference type="OrthoDB" id="7619858at2"/>
<dbReference type="Proteomes" id="UP000199239">
    <property type="component" value="Unassembled WGS sequence"/>
</dbReference>
<name>A0A1I6RX40_9RHOB</name>
<organism evidence="6 7">
    <name type="scientific">Sulfitobacter marinus</name>
    <dbReference type="NCBI Taxonomy" id="394264"/>
    <lineage>
        <taxon>Bacteria</taxon>
        <taxon>Pseudomonadati</taxon>
        <taxon>Pseudomonadota</taxon>
        <taxon>Alphaproteobacteria</taxon>
        <taxon>Rhodobacterales</taxon>
        <taxon>Roseobacteraceae</taxon>
        <taxon>Sulfitobacter</taxon>
    </lineage>
</organism>
<dbReference type="RefSeq" id="WP_093916099.1">
    <property type="nucleotide sequence ID" value="NZ_FPAJ01000002.1"/>
</dbReference>
<evidence type="ECO:0000256" key="2">
    <source>
        <dbReference type="ARBA" id="ARBA00022692"/>
    </source>
</evidence>
<evidence type="ECO:0000313" key="6">
    <source>
        <dbReference type="EMBL" id="SFS69038.1"/>
    </source>
</evidence>
<evidence type="ECO:0000256" key="4">
    <source>
        <dbReference type="ARBA" id="ARBA00023136"/>
    </source>
</evidence>
<feature type="transmembrane region" description="Helical" evidence="5">
    <location>
        <begin position="6"/>
        <end position="26"/>
    </location>
</feature>
<keyword evidence="4 5" id="KW-0472">Membrane</keyword>
<dbReference type="PANTHER" id="PTHR35814">
    <property type="match status" value="1"/>
</dbReference>
<evidence type="ECO:0000256" key="1">
    <source>
        <dbReference type="ARBA" id="ARBA00004370"/>
    </source>
</evidence>
<gene>
    <name evidence="6" type="ORF">SAMN04488040_1614</name>
</gene>
<sequence>MHLPITSLYAALTALIFLTLSIRVIAYRRANTISLGDSGDKNLLKRMRAQANCAEYAPLALILLMLSELAGAPSSALHALGVMLVAGRVLHAIGFASTPQKIILRQLGILLTMAMIVFSALGLLGHALL</sequence>
<dbReference type="Gene3D" id="1.20.120.550">
    <property type="entry name" value="Membrane associated eicosanoid/glutathione metabolism-like domain"/>
    <property type="match status" value="1"/>
</dbReference>
<comment type="subcellular location">
    <subcellularLocation>
        <location evidence="1">Membrane</location>
    </subcellularLocation>
</comment>
<dbReference type="AlphaFoldDB" id="A0A1I6RX40"/>
<dbReference type="PANTHER" id="PTHR35814:SF1">
    <property type="entry name" value="GLUTATHIONE S-TRANSFERASE-RELATED"/>
    <property type="match status" value="1"/>
</dbReference>
<keyword evidence="2 5" id="KW-0812">Transmembrane</keyword>
<dbReference type="InterPro" id="IPR023352">
    <property type="entry name" value="MAPEG-like_dom_sf"/>
</dbReference>
<accession>A0A1I6RX40</accession>
<proteinExistence type="predicted"/>
<reference evidence="7" key="1">
    <citation type="submission" date="2016-10" db="EMBL/GenBank/DDBJ databases">
        <authorList>
            <person name="Varghese N."/>
            <person name="Submissions S."/>
        </authorList>
    </citation>
    <scope>NUCLEOTIDE SEQUENCE [LARGE SCALE GENOMIC DNA]</scope>
    <source>
        <strain evidence="7">DSM 23422</strain>
    </source>
</reference>
<protein>
    <recommendedName>
        <fullName evidence="8">Glutathione S-transferase</fullName>
    </recommendedName>
</protein>
<keyword evidence="3 5" id="KW-1133">Transmembrane helix</keyword>
<feature type="transmembrane region" description="Helical" evidence="5">
    <location>
        <begin position="53"/>
        <end position="70"/>
    </location>
</feature>
<feature type="transmembrane region" description="Helical" evidence="5">
    <location>
        <begin position="76"/>
        <end position="95"/>
    </location>
</feature>
<evidence type="ECO:0008006" key="8">
    <source>
        <dbReference type="Google" id="ProtNLM"/>
    </source>
</evidence>
<evidence type="ECO:0000256" key="3">
    <source>
        <dbReference type="ARBA" id="ARBA00022989"/>
    </source>
</evidence>
<dbReference type="GO" id="GO:0016020">
    <property type="term" value="C:membrane"/>
    <property type="evidence" value="ECO:0007669"/>
    <property type="project" value="UniProtKB-SubCell"/>
</dbReference>
<dbReference type="InterPro" id="IPR001129">
    <property type="entry name" value="Membr-assoc_MAPEG"/>
</dbReference>
<dbReference type="Pfam" id="PF01124">
    <property type="entry name" value="MAPEG"/>
    <property type="match status" value="1"/>
</dbReference>
<evidence type="ECO:0000313" key="7">
    <source>
        <dbReference type="Proteomes" id="UP000199239"/>
    </source>
</evidence>
<evidence type="ECO:0000256" key="5">
    <source>
        <dbReference type="SAM" id="Phobius"/>
    </source>
</evidence>
<keyword evidence="7" id="KW-1185">Reference proteome</keyword>
<dbReference type="EMBL" id="FPAJ01000002">
    <property type="protein sequence ID" value="SFS69038.1"/>
    <property type="molecule type" value="Genomic_DNA"/>
</dbReference>